<evidence type="ECO:0000256" key="5">
    <source>
        <dbReference type="ARBA" id="ARBA00022679"/>
    </source>
</evidence>
<keyword evidence="10 11" id="KW-0325">Glycoprotein</keyword>
<name>A0A8B7YAC3_ACAPL</name>
<comment type="similarity">
    <text evidence="3 11">Belongs to the glycosyltransferase 7 family.</text>
</comment>
<dbReference type="EC" id="2.4.1.-" evidence="11"/>
<evidence type="ECO:0000256" key="1">
    <source>
        <dbReference type="ARBA" id="ARBA00004606"/>
    </source>
</evidence>
<dbReference type="Gene3D" id="3.90.550.10">
    <property type="entry name" value="Spore Coat Polysaccharide Biosynthesis Protein SpsA, Chain A"/>
    <property type="match status" value="1"/>
</dbReference>
<dbReference type="UniPathway" id="UPA00378"/>
<dbReference type="GeneID" id="110979041"/>
<dbReference type="GO" id="GO:0005975">
    <property type="term" value="P:carbohydrate metabolic process"/>
    <property type="evidence" value="ECO:0007669"/>
    <property type="project" value="InterPro"/>
</dbReference>
<dbReference type="PANTHER" id="PTHR19300">
    <property type="entry name" value="BETA-1,4-GALACTOSYLTRANSFERASE"/>
    <property type="match status" value="1"/>
</dbReference>
<dbReference type="Pfam" id="PF13733">
    <property type="entry name" value="Glyco_transf_7N"/>
    <property type="match status" value="1"/>
</dbReference>
<evidence type="ECO:0000256" key="9">
    <source>
        <dbReference type="ARBA" id="ARBA00023136"/>
    </source>
</evidence>
<organism evidence="14 15">
    <name type="scientific">Acanthaster planci</name>
    <name type="common">Crown-of-thorns starfish</name>
    <dbReference type="NCBI Taxonomy" id="133434"/>
    <lineage>
        <taxon>Eukaryota</taxon>
        <taxon>Metazoa</taxon>
        <taxon>Echinodermata</taxon>
        <taxon>Eleutherozoa</taxon>
        <taxon>Asterozoa</taxon>
        <taxon>Asteroidea</taxon>
        <taxon>Valvatacea</taxon>
        <taxon>Valvatida</taxon>
        <taxon>Acanthasteridae</taxon>
        <taxon>Acanthaster</taxon>
    </lineage>
</organism>
<keyword evidence="6 11" id="KW-0812">Transmembrane</keyword>
<gene>
    <name evidence="15" type="primary">LOC110979041</name>
</gene>
<dbReference type="SUPFAM" id="SSF53448">
    <property type="entry name" value="Nucleotide-diphospho-sugar transferases"/>
    <property type="match status" value="1"/>
</dbReference>
<evidence type="ECO:0000256" key="10">
    <source>
        <dbReference type="ARBA" id="ARBA00023180"/>
    </source>
</evidence>
<keyword evidence="7 11" id="KW-0735">Signal-anchor</keyword>
<dbReference type="PANTHER" id="PTHR19300:SF38">
    <property type="entry name" value="BETA-1,4-GALACTOSYLTRANSFERASE"/>
    <property type="match status" value="1"/>
</dbReference>
<evidence type="ECO:0000259" key="12">
    <source>
        <dbReference type="Pfam" id="PF02709"/>
    </source>
</evidence>
<dbReference type="GO" id="GO:0016020">
    <property type="term" value="C:membrane"/>
    <property type="evidence" value="ECO:0007669"/>
    <property type="project" value="UniProtKB-SubCell"/>
</dbReference>
<dbReference type="InterPro" id="IPR027995">
    <property type="entry name" value="Galactosyl_T_N"/>
</dbReference>
<evidence type="ECO:0000313" key="15">
    <source>
        <dbReference type="RefSeq" id="XP_022090199.1"/>
    </source>
</evidence>
<reference evidence="15" key="1">
    <citation type="submission" date="2025-08" db="UniProtKB">
        <authorList>
            <consortium name="RefSeq"/>
        </authorList>
    </citation>
    <scope>IDENTIFICATION</scope>
</reference>
<keyword evidence="5 11" id="KW-0808">Transferase</keyword>
<evidence type="ECO:0000259" key="13">
    <source>
        <dbReference type="Pfam" id="PF13733"/>
    </source>
</evidence>
<comment type="subcellular location">
    <subcellularLocation>
        <location evidence="1">Membrane</location>
        <topology evidence="1">Single-pass type II membrane protein</topology>
    </subcellularLocation>
</comment>
<comment type="pathway">
    <text evidence="2 11">Protein modification; protein glycosylation.</text>
</comment>
<dbReference type="GO" id="GO:0008489">
    <property type="term" value="F:UDP-galactose:glucosylceramide beta-1,4-galactosyltransferase activity"/>
    <property type="evidence" value="ECO:0007669"/>
    <property type="project" value="TreeGrafter"/>
</dbReference>
<evidence type="ECO:0000256" key="6">
    <source>
        <dbReference type="ARBA" id="ARBA00022692"/>
    </source>
</evidence>
<dbReference type="InterPro" id="IPR003859">
    <property type="entry name" value="Galactosyl_T"/>
</dbReference>
<evidence type="ECO:0000256" key="3">
    <source>
        <dbReference type="ARBA" id="ARBA00005735"/>
    </source>
</evidence>
<sequence length="459" mass="53428">MRVYMIMGTVVYRTHHTWLSRLFLICVTLFMIWTVLISLQLKSVFEVPVDSGPVLPHTDILGILRDIRRSTKAERGADGSLADDKKCLYRRGKTSIEKDSISRVGEVCQQPTFVSPADDKVQLNFSGVSIDVVNREIFSKRTFAKIRHLNKEAQGAVDETTRNVLSDVSRRGRTCLRSSITLDDYIYTPGGHWKPRHCVPRWKVAVVVPFRDRFTQLPIFLRHLVPFLKKQLLEFGIYIIEQNNNEPFNKAFLMNVGFLESLRFQDWDCVVHHDVDHVPLSYANYYGCGEMPRHFMSGEDTWDYKILYPDMFGQVFGVTRKQMEVINGFPNVYWGWGVEDDAIYSRILLHGYNRSRPVGEVGYYNTIRQDHKQSESNKVRHCLLRHGRERVNSDGLYNIWYSVPRITVEPLYINVSVDIRPLPWNATWTSCEHNALSNTIGTLDFFFNTFLGFRHIFRK</sequence>
<dbReference type="PRINTS" id="PR02050">
    <property type="entry name" value="B14GALTRFASE"/>
</dbReference>
<dbReference type="Proteomes" id="UP000694845">
    <property type="component" value="Unplaced"/>
</dbReference>
<comment type="function">
    <text evidence="11">Catalyses the transfer of galactose onto proteins or lipids.</text>
</comment>
<protein>
    <recommendedName>
        <fullName evidence="11">Beta-1,4-galactosyltransferase</fullName>
        <ecNumber evidence="11">2.4.1.-</ecNumber>
    </recommendedName>
</protein>
<dbReference type="GO" id="GO:0005794">
    <property type="term" value="C:Golgi apparatus"/>
    <property type="evidence" value="ECO:0007669"/>
    <property type="project" value="TreeGrafter"/>
</dbReference>
<keyword evidence="8 11" id="KW-1133">Transmembrane helix</keyword>
<dbReference type="AlphaFoldDB" id="A0A8B7YAC3"/>
<dbReference type="InterPro" id="IPR027791">
    <property type="entry name" value="Galactosyl_T_C"/>
</dbReference>
<evidence type="ECO:0000256" key="2">
    <source>
        <dbReference type="ARBA" id="ARBA00004922"/>
    </source>
</evidence>
<evidence type="ECO:0000256" key="11">
    <source>
        <dbReference type="RuleBase" id="RU368121"/>
    </source>
</evidence>
<keyword evidence="9 11" id="KW-0472">Membrane</keyword>
<dbReference type="OrthoDB" id="10038994at2759"/>
<evidence type="ECO:0000256" key="7">
    <source>
        <dbReference type="ARBA" id="ARBA00022968"/>
    </source>
</evidence>
<proteinExistence type="inferred from homology"/>
<evidence type="ECO:0000256" key="4">
    <source>
        <dbReference type="ARBA" id="ARBA00022676"/>
    </source>
</evidence>
<dbReference type="InterPro" id="IPR029044">
    <property type="entry name" value="Nucleotide-diphossugar_trans"/>
</dbReference>
<evidence type="ECO:0000256" key="8">
    <source>
        <dbReference type="ARBA" id="ARBA00022989"/>
    </source>
</evidence>
<keyword evidence="4 11" id="KW-0328">Glycosyltransferase</keyword>
<feature type="transmembrane region" description="Helical" evidence="11">
    <location>
        <begin position="21"/>
        <end position="41"/>
    </location>
</feature>
<dbReference type="CDD" id="cd00899">
    <property type="entry name" value="b4GalT"/>
    <property type="match status" value="1"/>
</dbReference>
<feature type="domain" description="Galactosyltransferase C-terminal" evidence="12">
    <location>
        <begin position="293"/>
        <end position="368"/>
    </location>
</feature>
<evidence type="ECO:0000313" key="14">
    <source>
        <dbReference type="Proteomes" id="UP000694845"/>
    </source>
</evidence>
<dbReference type="RefSeq" id="XP_022090199.1">
    <property type="nucleotide sequence ID" value="XM_022234507.1"/>
</dbReference>
<dbReference type="KEGG" id="aplc:110979041"/>
<keyword evidence="14" id="KW-1185">Reference proteome</keyword>
<dbReference type="Pfam" id="PF02709">
    <property type="entry name" value="Glyco_transf_7C"/>
    <property type="match status" value="1"/>
</dbReference>
<accession>A0A8B7YAC3</accession>
<feature type="domain" description="Galactosyltransferase N-terminal" evidence="13">
    <location>
        <begin position="187"/>
        <end position="288"/>
    </location>
</feature>